<dbReference type="EMBL" id="JAREWH010000041">
    <property type="protein sequence ID" value="MDN3193848.1"/>
    <property type="molecule type" value="Genomic_DNA"/>
</dbReference>
<reference evidence="2" key="1">
    <citation type="journal article" date="2023" name="Pathogens">
        <title>Prevalence of Enterococcus spp. and the Whole-Genome Characteristics of Enterococcus faecium and Enterococcus faecalis Strains Isolated from Free-Living Birds in Poland.</title>
        <authorList>
            <person name="Kwit R."/>
            <person name="Zajac M."/>
            <person name="Smialowska-Weglinska A."/>
            <person name="Skarzynska M."/>
            <person name="Bomba A."/>
            <person name="Lalak A."/>
            <person name="Skrzypiec E."/>
            <person name="Wojdat D."/>
            <person name="Koza W."/>
            <person name="Mikos-Wojewoda E."/>
            <person name="Pasim P."/>
            <person name="Skora M."/>
            <person name="Polak M."/>
            <person name="Wiacek J."/>
            <person name="Wasyl D."/>
        </authorList>
    </citation>
    <scope>NUCLEOTIDE SEQUENCE</scope>
    <source>
        <strain evidence="2">691B_2</strain>
    </source>
</reference>
<reference evidence="2" key="2">
    <citation type="submission" date="2023-03" db="EMBL/GenBank/DDBJ databases">
        <authorList>
            <person name="Zajac M."/>
            <person name="Kwit R."/>
            <person name="Wasyl D."/>
        </authorList>
    </citation>
    <scope>NUCLEOTIDE SEQUENCE</scope>
    <source>
        <strain evidence="2">691B_2</strain>
    </source>
</reference>
<comment type="caution">
    <text evidence="2">The sequence shown here is derived from an EMBL/GenBank/DDBJ whole genome shotgun (WGS) entry which is preliminary data.</text>
</comment>
<dbReference type="Proteomes" id="UP001173174">
    <property type="component" value="Unassembled WGS sequence"/>
</dbReference>
<evidence type="ECO:0000256" key="1">
    <source>
        <dbReference type="SAM" id="SignalP"/>
    </source>
</evidence>
<protein>
    <submittedName>
        <fullName evidence="2">Uncharacterized protein</fullName>
    </submittedName>
</protein>
<proteinExistence type="predicted"/>
<dbReference type="AlphaFoldDB" id="A0AAW7KF37"/>
<name>A0AAW7KF37_ENTFL</name>
<gene>
    <name evidence="2" type="ORF">P0E79_15375</name>
</gene>
<dbReference type="RefSeq" id="WP_289870312.1">
    <property type="nucleotide sequence ID" value="NZ_JAREWH010000041.1"/>
</dbReference>
<dbReference type="Gene3D" id="3.10.20.320">
    <property type="entry name" value="Putative peptidoglycan bound protein (lpxtg motif)"/>
    <property type="match status" value="1"/>
</dbReference>
<accession>A0AAW7KF37</accession>
<evidence type="ECO:0000313" key="3">
    <source>
        <dbReference type="Proteomes" id="UP001173174"/>
    </source>
</evidence>
<sequence>MKQFKIFFNLIVVTLFLGLMGSTSAQAQETRIQDYPQYKDSAFSLIPAENSFVLRYSNDTSVKYLSGANRDGYLQVGDVVAKSEAMVYNVGYYQGKSVNMRITLTRDRGGVDLYLTPNNFLGMVLWTPGAYAEVTYDFFDAAGYPLPLQTTLNFAEFTNSKEGFIYNAKNTVKDLYATEKASLYTDYDGTQDLLKLRSDETSITSGGSRLAITTNEITQLKFRIKNKGQSGERFNYSSEFFSVVGPPAAQVFDATYDSFEKEPIIEFSHYVPVPPPNIRGPYYPNMQYVLYFRTDQFQLQDVVVTDGNGNNCQDFFEWRQLPDKTYRISVKDSALTSSSFYNRLYKFKVKLKSIAFNTIGPVPARDIENNYFHRYIPFWLEINKQKYKERSISFKMNYEGYVKLKFLDKDNNQKIAPEKTIKGVITWPYDLTNEYPKILGYVPIIDRSRDIGRFRPEVQEVTHYYRKVNQPVLKLNISDNPLYFPQDTLTRELPFSLTKDPEDIVTLKVRYENEERELKKYPAGNSKIEDKITFRVPDGWDEKEIDFYAEGESGLKSKFERRKVIVEKGPSLVLPGSLVFGTHEIPATSKEIKLENEKNIKIVDNRSFSLKKWRLLLKRTQPFLNSQKELLNTELVFIKSPKQRISINEAPQEVATGTGTKSLQDIGTFALTLTPDMKVGTYHAELRWILEDAPN</sequence>
<keyword evidence="1" id="KW-0732">Signal</keyword>
<organism evidence="2 3">
    <name type="scientific">Enterococcus faecalis</name>
    <name type="common">Streptococcus faecalis</name>
    <dbReference type="NCBI Taxonomy" id="1351"/>
    <lineage>
        <taxon>Bacteria</taxon>
        <taxon>Bacillati</taxon>
        <taxon>Bacillota</taxon>
        <taxon>Bacilli</taxon>
        <taxon>Lactobacillales</taxon>
        <taxon>Enterococcaceae</taxon>
        <taxon>Enterococcus</taxon>
    </lineage>
</organism>
<feature type="signal peptide" evidence="1">
    <location>
        <begin position="1"/>
        <end position="27"/>
    </location>
</feature>
<evidence type="ECO:0000313" key="2">
    <source>
        <dbReference type="EMBL" id="MDN3193848.1"/>
    </source>
</evidence>
<feature type="chain" id="PRO_5043902756" evidence="1">
    <location>
        <begin position="28"/>
        <end position="695"/>
    </location>
</feature>